<sequence length="202" mass="23909">MLYEYNTFYTREEVNQNNKLKSNENNQYFLGDCLVERKIETERLVIQNSTKSDLSGLVDVYMSCDYMQEFTGQEHKPEDVKENLTNGDVPPGGHKEFYFSKTIVERETNRIIGYFEYYLGYPDHQTLWISSLLIHKEAQHKGYGTEFFQKFIKEINKDYLHEVGIGVYKRNKIALAYWKKCGFSKDPSYNLTQDILKLIYPL</sequence>
<accession>F7PW29</accession>
<proteinExistence type="predicted"/>
<evidence type="ECO:0000313" key="2">
    <source>
        <dbReference type="EMBL" id="ERJ12646.1"/>
    </source>
</evidence>
<dbReference type="Proteomes" id="UP000005707">
    <property type="component" value="Unassembled WGS sequence"/>
</dbReference>
<dbReference type="Pfam" id="PF00583">
    <property type="entry name" value="Acetyltransf_1"/>
    <property type="match status" value="1"/>
</dbReference>
<dbReference type="RefSeq" id="WP_008825945.1">
    <property type="nucleotide sequence ID" value="NZ_AFNU02000003.1"/>
</dbReference>
<reference evidence="2 3" key="1">
    <citation type="journal article" date="2011" name="J. Bacteriol.">
        <title>Genome sequence of Haloplasma contractile, an unusual contractile bacterium from a deep-sea anoxic brine lake.</title>
        <authorList>
            <person name="Antunes A."/>
            <person name="Alam I."/>
            <person name="El Dorry H."/>
            <person name="Siam R."/>
            <person name="Robertson A."/>
            <person name="Bajic V.B."/>
            <person name="Stingl U."/>
        </authorList>
    </citation>
    <scope>NUCLEOTIDE SEQUENCE [LARGE SCALE GENOMIC DNA]</scope>
    <source>
        <strain evidence="2 3">SSD-17B</strain>
    </source>
</reference>
<feature type="domain" description="N-acetyltransferase" evidence="1">
    <location>
        <begin position="44"/>
        <end position="202"/>
    </location>
</feature>
<keyword evidence="2" id="KW-0808">Transferase</keyword>
<protein>
    <submittedName>
        <fullName evidence="2">Diamine N-acetyltransferase protein</fullName>
        <ecNumber evidence="2">2.3.1.57</ecNumber>
    </submittedName>
</protein>
<dbReference type="PROSITE" id="PS51186">
    <property type="entry name" value="GNAT"/>
    <property type="match status" value="1"/>
</dbReference>
<keyword evidence="3" id="KW-1185">Reference proteome</keyword>
<dbReference type="EC" id="2.3.1.57" evidence="2"/>
<dbReference type="OrthoDB" id="9782266at2"/>
<dbReference type="InParanoid" id="F7PW29"/>
<dbReference type="CDD" id="cd04301">
    <property type="entry name" value="NAT_SF"/>
    <property type="match status" value="1"/>
</dbReference>
<dbReference type="PANTHER" id="PTHR43792">
    <property type="entry name" value="GNAT FAMILY, PUTATIVE (AFU_ORTHOLOGUE AFUA_3G00765)-RELATED-RELATED"/>
    <property type="match status" value="1"/>
</dbReference>
<dbReference type="AlphaFoldDB" id="F7PW29"/>
<name>F7PW29_9MOLU</name>
<organism evidence="2 3">
    <name type="scientific">Haloplasma contractile SSD-17B</name>
    <dbReference type="NCBI Taxonomy" id="1033810"/>
    <lineage>
        <taxon>Bacteria</taxon>
        <taxon>Bacillati</taxon>
        <taxon>Mycoplasmatota</taxon>
        <taxon>Mollicutes</taxon>
        <taxon>Haloplasmatales</taxon>
        <taxon>Haloplasmataceae</taxon>
        <taxon>Haloplasma</taxon>
    </lineage>
</organism>
<evidence type="ECO:0000313" key="3">
    <source>
        <dbReference type="Proteomes" id="UP000005707"/>
    </source>
</evidence>
<dbReference type="GO" id="GO:0004145">
    <property type="term" value="F:diamine N-acetyltransferase activity"/>
    <property type="evidence" value="ECO:0007669"/>
    <property type="project" value="UniProtKB-EC"/>
</dbReference>
<dbReference type="eggNOG" id="COG1670">
    <property type="taxonomic scope" value="Bacteria"/>
</dbReference>
<dbReference type="InterPro" id="IPR000182">
    <property type="entry name" value="GNAT_dom"/>
</dbReference>
<evidence type="ECO:0000259" key="1">
    <source>
        <dbReference type="PROSITE" id="PS51186"/>
    </source>
</evidence>
<dbReference type="InterPro" id="IPR051531">
    <property type="entry name" value="N-acetyltransferase"/>
</dbReference>
<gene>
    <name evidence="2" type="ORF">HLPCO_000986</name>
</gene>
<keyword evidence="2" id="KW-0012">Acyltransferase</keyword>
<dbReference type="Gene3D" id="3.40.630.30">
    <property type="match status" value="1"/>
</dbReference>
<dbReference type="InterPro" id="IPR016181">
    <property type="entry name" value="Acyl_CoA_acyltransferase"/>
</dbReference>
<reference evidence="2 3" key="2">
    <citation type="journal article" date="2013" name="PLoS ONE">
        <title>INDIGO - INtegrated Data Warehouse of MIcrobial GenOmes with Examples from the Red Sea Extremophiles.</title>
        <authorList>
            <person name="Alam I."/>
            <person name="Antunes A."/>
            <person name="Kamau A.A."/>
            <person name="Ba Alawi W."/>
            <person name="Kalkatawi M."/>
            <person name="Stingl U."/>
            <person name="Bajic V.B."/>
        </authorList>
    </citation>
    <scope>NUCLEOTIDE SEQUENCE [LARGE SCALE GENOMIC DNA]</scope>
    <source>
        <strain evidence="2 3">SSD-17B</strain>
    </source>
</reference>
<dbReference type="EMBL" id="AFNU02000003">
    <property type="protein sequence ID" value="ERJ12646.1"/>
    <property type="molecule type" value="Genomic_DNA"/>
</dbReference>
<dbReference type="SUPFAM" id="SSF55729">
    <property type="entry name" value="Acyl-CoA N-acyltransferases (Nat)"/>
    <property type="match status" value="1"/>
</dbReference>
<comment type="caution">
    <text evidence="2">The sequence shown here is derived from an EMBL/GenBank/DDBJ whole genome shotgun (WGS) entry which is preliminary data.</text>
</comment>